<gene>
    <name evidence="2" type="ORF">B5M45_24875</name>
</gene>
<dbReference type="EMBL" id="MZZM01000030">
    <property type="protein sequence ID" value="ORJ55591.1"/>
    <property type="molecule type" value="Genomic_DNA"/>
</dbReference>
<feature type="domain" description="Phospholipid/glycerol acyltransferase" evidence="1">
    <location>
        <begin position="58"/>
        <end position="176"/>
    </location>
</feature>
<name>A0A1X0XRQ5_MYCSI</name>
<evidence type="ECO:0000313" key="3">
    <source>
        <dbReference type="Proteomes" id="UP000193040"/>
    </source>
</evidence>
<dbReference type="GO" id="GO:0016020">
    <property type="term" value="C:membrane"/>
    <property type="evidence" value="ECO:0007669"/>
    <property type="project" value="TreeGrafter"/>
</dbReference>
<dbReference type="AlphaFoldDB" id="A0A1X0XRQ5"/>
<sequence length="294" mass="32260">MTTMANAASRTEQIIDQPARVRALRKAVEGLADSAWPAIQLGRPYVDGVENLPPDGRFLLVGNHTQTGMAEIWLTCLAVRRATGRRVRPLTERGMGNFPWPLGDLLAACGGVVGTRENAAELMGNNETVLVFPGGGRELAKFKGEEHQLKWQGRAGFARVAIANGYPIVPVGHVGGDDIYHGLYERDSKWGKLTEKVGERLTGKPGMAMPLVRGMGPTLLPSPQRLYLRFGPPIDTTKLDGVSDDEWVETVKKTTQTALETILQELLDVRADDPYQHLNPLQWRHATRPGTAAW</sequence>
<dbReference type="PANTHER" id="PTHR22753">
    <property type="entry name" value="TRANSMEMBRANE PROTEIN 68"/>
    <property type="match status" value="1"/>
</dbReference>
<proteinExistence type="predicted"/>
<dbReference type="InterPro" id="IPR002123">
    <property type="entry name" value="Plipid/glycerol_acylTrfase"/>
</dbReference>
<dbReference type="CDD" id="cd07987">
    <property type="entry name" value="LPLAT_MGAT-like"/>
    <property type="match status" value="1"/>
</dbReference>
<dbReference type="Proteomes" id="UP000193040">
    <property type="component" value="Unassembled WGS sequence"/>
</dbReference>
<keyword evidence="2" id="KW-0012">Acyltransferase</keyword>
<accession>A0A1X0XRQ5</accession>
<reference evidence="2 3" key="1">
    <citation type="submission" date="2017-03" db="EMBL/GenBank/DDBJ databases">
        <title>Genomic insights into Mycobacterium simiae human colonization.</title>
        <authorList>
            <person name="Steffani J.L."/>
            <person name="Brunck M.E."/>
            <person name="Cruz E."/>
            <person name="Montiel R."/>
            <person name="Barona F."/>
        </authorList>
    </citation>
    <scope>NUCLEOTIDE SEQUENCE [LARGE SCALE GENOMIC DNA]</scope>
    <source>
        <strain evidence="2 3">MsiGto</strain>
    </source>
</reference>
<dbReference type="GO" id="GO:0016746">
    <property type="term" value="F:acyltransferase activity"/>
    <property type="evidence" value="ECO:0007669"/>
    <property type="project" value="UniProtKB-KW"/>
</dbReference>
<keyword evidence="2" id="KW-0808">Transferase</keyword>
<dbReference type="STRING" id="1784.VC42_11175"/>
<comment type="caution">
    <text evidence="2">The sequence shown here is derived from an EMBL/GenBank/DDBJ whole genome shotgun (WGS) entry which is preliminary data.</text>
</comment>
<protein>
    <submittedName>
        <fullName evidence="2">Glycerol acyltransferase</fullName>
    </submittedName>
</protein>
<dbReference type="PANTHER" id="PTHR22753:SF14">
    <property type="entry name" value="MONOACYLGLYCEROL_DIACYLGLYCEROL O-ACYLTRANSFERASE"/>
    <property type="match status" value="1"/>
</dbReference>
<keyword evidence="3" id="KW-1185">Reference proteome</keyword>
<organism evidence="2 3">
    <name type="scientific">Mycobacterium simiae</name>
    <name type="common">Mycobacterium habana</name>
    <dbReference type="NCBI Taxonomy" id="1784"/>
    <lineage>
        <taxon>Bacteria</taxon>
        <taxon>Bacillati</taxon>
        <taxon>Actinomycetota</taxon>
        <taxon>Actinomycetes</taxon>
        <taxon>Mycobacteriales</taxon>
        <taxon>Mycobacteriaceae</taxon>
        <taxon>Mycobacterium</taxon>
        <taxon>Mycobacterium simiae complex</taxon>
    </lineage>
</organism>
<dbReference type="SMART" id="SM00563">
    <property type="entry name" value="PlsC"/>
    <property type="match status" value="1"/>
</dbReference>
<evidence type="ECO:0000259" key="1">
    <source>
        <dbReference type="SMART" id="SM00563"/>
    </source>
</evidence>
<dbReference type="Pfam" id="PF01553">
    <property type="entry name" value="Acyltransferase"/>
    <property type="match status" value="1"/>
</dbReference>
<dbReference type="SUPFAM" id="SSF69593">
    <property type="entry name" value="Glycerol-3-phosphate (1)-acyltransferase"/>
    <property type="match status" value="1"/>
</dbReference>
<evidence type="ECO:0000313" key="2">
    <source>
        <dbReference type="EMBL" id="ORJ55591.1"/>
    </source>
</evidence>